<sequence length="489" mass="54450">MVQFATHLPVMVNGHPITMIADIMETDSVTPVLIGNRRLIDLNAVFDYLSGQGGKSPFQICRGSFPFFPAIASLCELLTPDSPDSPPLAYSVGERILFSHLEEHRPKFAPRYEEAEIVQCLGPHVYRVRRDSGHRILTHYRCLRKINPSPKYSRSSNSSSEASPPLPASQSEVSGADTSPPSSPSCAVASGLTFDKGEMIIWEADDSHKRFLGRVLAVQDGLITVHAWGSSQSGPLTNRCFLPAWCLKNGSRMRFAFAHSREPFPSYQFDTASLLTVLTATTHVPIHEKNLPADERPLLAASRTKELNKYSDYEAYESVPLSSVSQETCRTAIPLLWWDTLKRVSDGERVFKSRLCANGSPRFDHRDDVSVSSDPASQWALRVALTMALAHPSFDPTDSLLVGDIENAYLNSPRPSDAPPVYVVPPPDHLDHGNALWLLKKCVYGLKDSEHLFKRDRDCALMQAGWVKSGIPRLWWKWKGFPLTPTPNF</sequence>
<dbReference type="VEuPathDB" id="CryptoDB:Cvel_15725"/>
<evidence type="ECO:0000313" key="2">
    <source>
        <dbReference type="EMBL" id="CEM08883.1"/>
    </source>
</evidence>
<organism evidence="2">
    <name type="scientific">Chromera velia CCMP2878</name>
    <dbReference type="NCBI Taxonomy" id="1169474"/>
    <lineage>
        <taxon>Eukaryota</taxon>
        <taxon>Sar</taxon>
        <taxon>Alveolata</taxon>
        <taxon>Colpodellida</taxon>
        <taxon>Chromeraceae</taxon>
        <taxon>Chromera</taxon>
    </lineage>
</organism>
<dbReference type="EMBL" id="CDMZ01000194">
    <property type="protein sequence ID" value="CEM08883.1"/>
    <property type="molecule type" value="Genomic_DNA"/>
</dbReference>
<proteinExistence type="predicted"/>
<reference evidence="2" key="1">
    <citation type="submission" date="2014-11" db="EMBL/GenBank/DDBJ databases">
        <authorList>
            <person name="Otto D Thomas"/>
            <person name="Naeem Raeece"/>
        </authorList>
    </citation>
    <scope>NUCLEOTIDE SEQUENCE</scope>
</reference>
<feature type="region of interest" description="Disordered" evidence="1">
    <location>
        <begin position="148"/>
        <end position="184"/>
    </location>
</feature>
<dbReference type="AlphaFoldDB" id="A0A0G4F840"/>
<accession>A0A0G4F840</accession>
<dbReference type="PhylomeDB" id="A0A0G4F840"/>
<protein>
    <recommendedName>
        <fullName evidence="3">Reverse transcriptase Ty1/copia-type domain-containing protein</fullName>
    </recommendedName>
</protein>
<evidence type="ECO:0008006" key="3">
    <source>
        <dbReference type="Google" id="ProtNLM"/>
    </source>
</evidence>
<name>A0A0G4F840_9ALVE</name>
<evidence type="ECO:0000256" key="1">
    <source>
        <dbReference type="SAM" id="MobiDB-lite"/>
    </source>
</evidence>
<gene>
    <name evidence="2" type="ORF">Cvel_15725</name>
</gene>
<feature type="compositionally biased region" description="Low complexity" evidence="1">
    <location>
        <begin position="148"/>
        <end position="171"/>
    </location>
</feature>